<name>A0A8H7IL74_9AGAM</name>
<evidence type="ECO:0000313" key="2">
    <source>
        <dbReference type="EMBL" id="KAF8760856.1"/>
    </source>
</evidence>
<proteinExistence type="predicted"/>
<gene>
    <name evidence="2" type="ORF">RHS01_00703</name>
</gene>
<sequence length="138" mass="15852">MPYLQRIELDPALQSERHARTYNSGRSIPPLAPVLESESTPAERRKYFTDESHRKEVILLHGRFRTRLSPIPVTYDGAPRGLQFDLMYYYDRARSFYLQGARHRKNLVCCIICGDQGYCVPDQGNDNDATPVDSSDID</sequence>
<comment type="caution">
    <text evidence="2">The sequence shown here is derived from an EMBL/GenBank/DDBJ whole genome shotgun (WGS) entry which is preliminary data.</text>
</comment>
<organism evidence="2 3">
    <name type="scientific">Rhizoctonia solani</name>
    <dbReference type="NCBI Taxonomy" id="456999"/>
    <lineage>
        <taxon>Eukaryota</taxon>
        <taxon>Fungi</taxon>
        <taxon>Dikarya</taxon>
        <taxon>Basidiomycota</taxon>
        <taxon>Agaricomycotina</taxon>
        <taxon>Agaricomycetes</taxon>
        <taxon>Cantharellales</taxon>
        <taxon>Ceratobasidiaceae</taxon>
        <taxon>Rhizoctonia</taxon>
    </lineage>
</organism>
<reference evidence="2" key="1">
    <citation type="submission" date="2020-09" db="EMBL/GenBank/DDBJ databases">
        <title>Comparative genome analyses of four rice-infecting Rhizoctonia solani isolates reveal extensive enrichment of homogalacturonan modification genes.</title>
        <authorList>
            <person name="Lee D.-Y."/>
            <person name="Jeon J."/>
            <person name="Kim K.-T."/>
            <person name="Cheong K."/>
            <person name="Song H."/>
            <person name="Choi G."/>
            <person name="Ko J."/>
            <person name="Opiyo S.O."/>
            <person name="Zuo S."/>
            <person name="Madhav S."/>
            <person name="Lee Y.-H."/>
            <person name="Wang G.-L."/>
        </authorList>
    </citation>
    <scope>NUCLEOTIDE SEQUENCE</scope>
    <source>
        <strain evidence="2">AG1-IA B2</strain>
    </source>
</reference>
<evidence type="ECO:0000313" key="3">
    <source>
        <dbReference type="Proteomes" id="UP000614334"/>
    </source>
</evidence>
<dbReference type="EMBL" id="JACYCF010000001">
    <property type="protein sequence ID" value="KAF8760856.1"/>
    <property type="molecule type" value="Genomic_DNA"/>
</dbReference>
<dbReference type="AlphaFoldDB" id="A0A8H7IL74"/>
<accession>A0A8H7IL74</accession>
<evidence type="ECO:0000256" key="1">
    <source>
        <dbReference type="SAM" id="MobiDB-lite"/>
    </source>
</evidence>
<protein>
    <submittedName>
        <fullName evidence="2">Uncharacterized protein</fullName>
    </submittedName>
</protein>
<feature type="region of interest" description="Disordered" evidence="1">
    <location>
        <begin position="22"/>
        <end position="44"/>
    </location>
</feature>
<dbReference type="Proteomes" id="UP000614334">
    <property type="component" value="Unassembled WGS sequence"/>
</dbReference>